<dbReference type="SUPFAM" id="SSF53098">
    <property type="entry name" value="Ribonuclease H-like"/>
    <property type="match status" value="1"/>
</dbReference>
<dbReference type="EMBL" id="JAZDWU010000009">
    <property type="protein sequence ID" value="KAK9991008.1"/>
    <property type="molecule type" value="Genomic_DNA"/>
</dbReference>
<dbReference type="PANTHER" id="PTHR47723">
    <property type="entry name" value="OS05G0353850 PROTEIN"/>
    <property type="match status" value="1"/>
</dbReference>
<proteinExistence type="predicted"/>
<dbReference type="InterPro" id="IPR036397">
    <property type="entry name" value="RNaseH_sf"/>
</dbReference>
<dbReference type="CDD" id="cd06222">
    <property type="entry name" value="RNase_H_like"/>
    <property type="match status" value="1"/>
</dbReference>
<dbReference type="GO" id="GO:0003676">
    <property type="term" value="F:nucleic acid binding"/>
    <property type="evidence" value="ECO:0007669"/>
    <property type="project" value="InterPro"/>
</dbReference>
<name>A0AAW2C0E8_9ROSI</name>
<dbReference type="AlphaFoldDB" id="A0AAW2C0E8"/>
<dbReference type="PANTHER" id="PTHR47723:SF19">
    <property type="entry name" value="POLYNUCLEOTIDYL TRANSFERASE, RIBONUCLEASE H-LIKE SUPERFAMILY PROTEIN"/>
    <property type="match status" value="1"/>
</dbReference>
<evidence type="ECO:0000259" key="1">
    <source>
        <dbReference type="Pfam" id="PF13456"/>
    </source>
</evidence>
<dbReference type="InterPro" id="IPR012337">
    <property type="entry name" value="RNaseH-like_sf"/>
</dbReference>
<protein>
    <recommendedName>
        <fullName evidence="1">RNase H type-1 domain-containing protein</fullName>
    </recommendedName>
</protein>
<comment type="caution">
    <text evidence="2">The sequence shown here is derived from an EMBL/GenBank/DDBJ whole genome shotgun (WGS) entry which is preliminary data.</text>
</comment>
<evidence type="ECO:0000313" key="3">
    <source>
        <dbReference type="Proteomes" id="UP001459277"/>
    </source>
</evidence>
<reference evidence="2 3" key="1">
    <citation type="submission" date="2024-01" db="EMBL/GenBank/DDBJ databases">
        <title>A telomere-to-telomere, gap-free genome of sweet tea (Lithocarpus litseifolius).</title>
        <authorList>
            <person name="Zhou J."/>
        </authorList>
    </citation>
    <scope>NUCLEOTIDE SEQUENCE [LARGE SCALE GENOMIC DNA]</scope>
    <source>
        <strain evidence="2">Zhou-2022a</strain>
        <tissue evidence="2">Leaf</tissue>
    </source>
</reference>
<sequence>MQATEFFLCINRPRNNRRMITKHIRWEKPASGWMKLNTDGSFDDLLEVAGEGGLIRDEQGNWVAGYTRRVGRANSFIAEGWALKDGLVLCSQLNLSSIIVESDAKALINAFNNLVHDNSVVFPLLDDCKELAAQFSRIVSRHVYREANSCADRLANMGRLQNSEFVGYSSSPVELLTLIMAGCQGLYSKRLCLDTLFSC</sequence>
<gene>
    <name evidence="2" type="ORF">SO802_025993</name>
</gene>
<dbReference type="Proteomes" id="UP001459277">
    <property type="component" value="Unassembled WGS sequence"/>
</dbReference>
<dbReference type="InterPro" id="IPR044730">
    <property type="entry name" value="RNase_H-like_dom_plant"/>
</dbReference>
<dbReference type="Gene3D" id="3.30.420.10">
    <property type="entry name" value="Ribonuclease H-like superfamily/Ribonuclease H"/>
    <property type="match status" value="1"/>
</dbReference>
<evidence type="ECO:0000313" key="2">
    <source>
        <dbReference type="EMBL" id="KAK9991008.1"/>
    </source>
</evidence>
<dbReference type="GO" id="GO:0004523">
    <property type="term" value="F:RNA-DNA hybrid ribonuclease activity"/>
    <property type="evidence" value="ECO:0007669"/>
    <property type="project" value="InterPro"/>
</dbReference>
<dbReference type="InterPro" id="IPR053151">
    <property type="entry name" value="RNase_H-like"/>
</dbReference>
<feature type="domain" description="RNase H type-1" evidence="1">
    <location>
        <begin position="37"/>
        <end position="157"/>
    </location>
</feature>
<accession>A0AAW2C0E8</accession>
<dbReference type="Pfam" id="PF13456">
    <property type="entry name" value="RVT_3"/>
    <property type="match status" value="1"/>
</dbReference>
<keyword evidence="3" id="KW-1185">Reference proteome</keyword>
<organism evidence="2 3">
    <name type="scientific">Lithocarpus litseifolius</name>
    <dbReference type="NCBI Taxonomy" id="425828"/>
    <lineage>
        <taxon>Eukaryota</taxon>
        <taxon>Viridiplantae</taxon>
        <taxon>Streptophyta</taxon>
        <taxon>Embryophyta</taxon>
        <taxon>Tracheophyta</taxon>
        <taxon>Spermatophyta</taxon>
        <taxon>Magnoliopsida</taxon>
        <taxon>eudicotyledons</taxon>
        <taxon>Gunneridae</taxon>
        <taxon>Pentapetalae</taxon>
        <taxon>rosids</taxon>
        <taxon>fabids</taxon>
        <taxon>Fagales</taxon>
        <taxon>Fagaceae</taxon>
        <taxon>Lithocarpus</taxon>
    </lineage>
</organism>
<dbReference type="InterPro" id="IPR002156">
    <property type="entry name" value="RNaseH_domain"/>
</dbReference>